<evidence type="ECO:0000256" key="1">
    <source>
        <dbReference type="SAM" id="Phobius"/>
    </source>
</evidence>
<gene>
    <name evidence="2" type="ORF">LX64_04957</name>
</gene>
<feature type="transmembrane region" description="Helical" evidence="1">
    <location>
        <begin position="7"/>
        <end position="26"/>
    </location>
</feature>
<keyword evidence="3" id="KW-1185">Reference proteome</keyword>
<feature type="transmembrane region" description="Helical" evidence="1">
    <location>
        <begin position="38"/>
        <end position="61"/>
    </location>
</feature>
<keyword evidence="1" id="KW-1133">Transmembrane helix</keyword>
<keyword evidence="1" id="KW-0812">Transmembrane</keyword>
<feature type="transmembrane region" description="Helical" evidence="1">
    <location>
        <begin position="73"/>
        <end position="91"/>
    </location>
</feature>
<sequence>MSSQKIAAILFAITALFCLIAGFTFFSDRAYNIHIAGGYVTLPSLVVLGAFALLMVTYACFYYAYPALFPFKWLTWLHVLLLIPTSIHFMFQPDWFPQGPRRYYENASFIGQYQSTFLMIFMAAQVLFIVHLAIGVVKAASRKSKTA</sequence>
<dbReference type="EMBL" id="QLLL01000013">
    <property type="protein sequence ID" value="RAI97907.1"/>
    <property type="molecule type" value="Genomic_DNA"/>
</dbReference>
<evidence type="ECO:0000313" key="2">
    <source>
        <dbReference type="EMBL" id="RAI97907.1"/>
    </source>
</evidence>
<reference evidence="2 3" key="1">
    <citation type="submission" date="2018-06" db="EMBL/GenBank/DDBJ databases">
        <title>Genomic Encyclopedia of Archaeal and Bacterial Type Strains, Phase II (KMG-II): from individual species to whole genera.</title>
        <authorList>
            <person name="Goeker M."/>
        </authorList>
    </citation>
    <scope>NUCLEOTIDE SEQUENCE [LARGE SCALE GENOMIC DNA]</scope>
    <source>
        <strain evidence="2 3">DSM 23857</strain>
    </source>
</reference>
<evidence type="ECO:0000313" key="3">
    <source>
        <dbReference type="Proteomes" id="UP000249547"/>
    </source>
</evidence>
<name>A0A327Q2D0_9BACT</name>
<protein>
    <submittedName>
        <fullName evidence="2">Uncharacterized protein</fullName>
    </submittedName>
</protein>
<dbReference type="RefSeq" id="WP_111600335.1">
    <property type="nucleotide sequence ID" value="NZ_QLLL01000013.1"/>
</dbReference>
<accession>A0A327Q2D0</accession>
<organism evidence="2 3">
    <name type="scientific">Chitinophaga skermanii</name>
    <dbReference type="NCBI Taxonomy" id="331697"/>
    <lineage>
        <taxon>Bacteria</taxon>
        <taxon>Pseudomonadati</taxon>
        <taxon>Bacteroidota</taxon>
        <taxon>Chitinophagia</taxon>
        <taxon>Chitinophagales</taxon>
        <taxon>Chitinophagaceae</taxon>
        <taxon>Chitinophaga</taxon>
    </lineage>
</organism>
<comment type="caution">
    <text evidence="2">The sequence shown here is derived from an EMBL/GenBank/DDBJ whole genome shotgun (WGS) entry which is preliminary data.</text>
</comment>
<proteinExistence type="predicted"/>
<dbReference type="Proteomes" id="UP000249547">
    <property type="component" value="Unassembled WGS sequence"/>
</dbReference>
<dbReference type="AlphaFoldDB" id="A0A327Q2D0"/>
<feature type="transmembrane region" description="Helical" evidence="1">
    <location>
        <begin position="111"/>
        <end position="137"/>
    </location>
</feature>
<keyword evidence="1" id="KW-0472">Membrane</keyword>